<keyword evidence="3" id="KW-1133">Transmembrane helix</keyword>
<comment type="caution">
    <text evidence="6">The sequence shown here is derived from an EMBL/GenBank/DDBJ whole genome shotgun (WGS) entry which is preliminary data.</text>
</comment>
<evidence type="ECO:0000256" key="2">
    <source>
        <dbReference type="ARBA" id="ARBA00022737"/>
    </source>
</evidence>
<sequence>MANFQGLVKPIPLLSLYLLLALLSHLAYADPPYQLCPNNTSIYANNSPFQKNLNNLLQSLASIASASKFFNTTSGNYPDEVFGSYMCLNYVTNRSCQDCTVKASQAIVSLCPNMKEAVVYEEVCQLRYSNRNFFGQLNVSGNIGKANHFSISEPEKFKSVVNKTLQNFINEATSNLVAKMYAVGRVLYTDRTLIRTLYALVQCATDLSANDCDICLQKATEDILDEYNFSVGARLLSRSCYLRYEHYGFYNSEAEADTNNTKKEEEGGGKTQKITIIASVAAFVAIVFLGSCFYFYGVSKRNRKRLPMCHNQNFQSKNVDPKVYMDLASLHAATNSFSDSNLLGKGGFGPVYKVI</sequence>
<keyword evidence="3" id="KW-0812">Transmembrane</keyword>
<evidence type="ECO:0000313" key="7">
    <source>
        <dbReference type="Proteomes" id="UP000813462"/>
    </source>
</evidence>
<evidence type="ECO:0000256" key="3">
    <source>
        <dbReference type="SAM" id="Phobius"/>
    </source>
</evidence>
<evidence type="ECO:0000313" key="6">
    <source>
        <dbReference type="EMBL" id="KAH7545811.1"/>
    </source>
</evidence>
<feature type="transmembrane region" description="Helical" evidence="3">
    <location>
        <begin position="274"/>
        <end position="296"/>
    </location>
</feature>
<keyword evidence="2" id="KW-0677">Repeat</keyword>
<feature type="signal peptide" evidence="4">
    <location>
        <begin position="1"/>
        <end position="29"/>
    </location>
</feature>
<keyword evidence="3" id="KW-0472">Membrane</keyword>
<dbReference type="PANTHER" id="PTHR32099:SF105">
    <property type="entry name" value="CYSTEINE-RICH REPEAT SECRETORY PROTEIN 1"/>
    <property type="match status" value="1"/>
</dbReference>
<dbReference type="Gene3D" id="3.30.430.20">
    <property type="entry name" value="Gnk2 domain, C-X8-C-X2-C motif"/>
    <property type="match status" value="2"/>
</dbReference>
<evidence type="ECO:0000259" key="5">
    <source>
        <dbReference type="PROSITE" id="PS51473"/>
    </source>
</evidence>
<dbReference type="AlphaFoldDB" id="A0A978W1H7"/>
<dbReference type="PANTHER" id="PTHR32099">
    <property type="entry name" value="CYSTEINE-RICH REPEAT SECRETORY PROTEIN"/>
    <property type="match status" value="1"/>
</dbReference>
<feature type="chain" id="PRO_5037524920" description="Gnk2-homologous domain-containing protein" evidence="4">
    <location>
        <begin position="30"/>
        <end position="355"/>
    </location>
</feature>
<dbReference type="InterPro" id="IPR038408">
    <property type="entry name" value="GNK2_sf"/>
</dbReference>
<organism evidence="6 7">
    <name type="scientific">Ziziphus jujuba var. spinosa</name>
    <dbReference type="NCBI Taxonomy" id="714518"/>
    <lineage>
        <taxon>Eukaryota</taxon>
        <taxon>Viridiplantae</taxon>
        <taxon>Streptophyta</taxon>
        <taxon>Embryophyta</taxon>
        <taxon>Tracheophyta</taxon>
        <taxon>Spermatophyta</taxon>
        <taxon>Magnoliopsida</taxon>
        <taxon>eudicotyledons</taxon>
        <taxon>Gunneridae</taxon>
        <taxon>Pentapetalae</taxon>
        <taxon>rosids</taxon>
        <taxon>fabids</taxon>
        <taxon>Rosales</taxon>
        <taxon>Rhamnaceae</taxon>
        <taxon>Paliureae</taxon>
        <taxon>Ziziphus</taxon>
    </lineage>
</organism>
<reference evidence="6" key="1">
    <citation type="journal article" date="2021" name="Front. Plant Sci.">
        <title>Chromosome-Scale Genome Assembly for Chinese Sour Jujube and Insights Into Its Genome Evolution and Domestication Signature.</title>
        <authorList>
            <person name="Shen L.-Y."/>
            <person name="Luo H."/>
            <person name="Wang X.-L."/>
            <person name="Wang X.-M."/>
            <person name="Qiu X.-J."/>
            <person name="Liu H."/>
            <person name="Zhou S.-S."/>
            <person name="Jia K.-H."/>
            <person name="Nie S."/>
            <person name="Bao Y.-T."/>
            <person name="Zhang R.-G."/>
            <person name="Yun Q.-Z."/>
            <person name="Chai Y.-H."/>
            <person name="Lu J.-Y."/>
            <person name="Li Y."/>
            <person name="Zhao S.-W."/>
            <person name="Mao J.-F."/>
            <person name="Jia S.-G."/>
            <person name="Mao Y.-M."/>
        </authorList>
    </citation>
    <scope>NUCLEOTIDE SEQUENCE</scope>
    <source>
        <strain evidence="6">AT0</strain>
        <tissue evidence="6">Leaf</tissue>
    </source>
</reference>
<dbReference type="Proteomes" id="UP000813462">
    <property type="component" value="Unassembled WGS sequence"/>
</dbReference>
<feature type="domain" description="Gnk2-homologous" evidence="5">
    <location>
        <begin position="30"/>
        <end position="133"/>
    </location>
</feature>
<keyword evidence="1 4" id="KW-0732">Signal</keyword>
<name>A0A978W1H7_ZIZJJ</name>
<dbReference type="Gene3D" id="3.30.200.20">
    <property type="entry name" value="Phosphorylase Kinase, domain 1"/>
    <property type="match status" value="1"/>
</dbReference>
<dbReference type="PROSITE" id="PS51473">
    <property type="entry name" value="GNK2"/>
    <property type="match status" value="2"/>
</dbReference>
<dbReference type="CDD" id="cd23509">
    <property type="entry name" value="Gnk2-like"/>
    <property type="match status" value="2"/>
</dbReference>
<feature type="domain" description="Gnk2-homologous" evidence="5">
    <location>
        <begin position="139"/>
        <end position="249"/>
    </location>
</feature>
<evidence type="ECO:0000256" key="4">
    <source>
        <dbReference type="SAM" id="SignalP"/>
    </source>
</evidence>
<accession>A0A978W1H7</accession>
<dbReference type="Pfam" id="PF01657">
    <property type="entry name" value="Stress-antifung"/>
    <property type="match status" value="2"/>
</dbReference>
<dbReference type="EMBL" id="JAEACU010000001">
    <property type="protein sequence ID" value="KAH7545811.1"/>
    <property type="molecule type" value="Genomic_DNA"/>
</dbReference>
<dbReference type="InterPro" id="IPR002902">
    <property type="entry name" value="GNK2"/>
</dbReference>
<evidence type="ECO:0000256" key="1">
    <source>
        <dbReference type="ARBA" id="ARBA00022729"/>
    </source>
</evidence>
<protein>
    <recommendedName>
        <fullName evidence="5">Gnk2-homologous domain-containing protein</fullName>
    </recommendedName>
</protein>
<proteinExistence type="predicted"/>
<gene>
    <name evidence="6" type="ORF">FEM48_Zijuj01G0133400</name>
</gene>